<dbReference type="NCBIfam" id="TIGR01297">
    <property type="entry name" value="CDF"/>
    <property type="match status" value="1"/>
</dbReference>
<accession>A0A067NWR8</accession>
<feature type="domain" description="Cation efflux protein transmembrane" evidence="7">
    <location>
        <begin position="1"/>
        <end position="199"/>
    </location>
</feature>
<dbReference type="InterPro" id="IPR050291">
    <property type="entry name" value="CDF_Transporter"/>
</dbReference>
<dbReference type="InterPro" id="IPR036837">
    <property type="entry name" value="Cation_efflux_CTD_sf"/>
</dbReference>
<evidence type="ECO:0000256" key="1">
    <source>
        <dbReference type="ARBA" id="ARBA00004141"/>
    </source>
</evidence>
<dbReference type="Pfam" id="PF01545">
    <property type="entry name" value="Cation_efflux"/>
    <property type="match status" value="1"/>
</dbReference>
<evidence type="ECO:0000256" key="2">
    <source>
        <dbReference type="ARBA" id="ARBA00022448"/>
    </source>
</evidence>
<dbReference type="Gene3D" id="1.20.1510.10">
    <property type="entry name" value="Cation efflux protein transmembrane domain"/>
    <property type="match status" value="1"/>
</dbReference>
<dbReference type="Gene3D" id="3.30.70.1350">
    <property type="entry name" value="Cation efflux protein, cytoplasmic domain"/>
    <property type="match status" value="1"/>
</dbReference>
<dbReference type="InterPro" id="IPR002524">
    <property type="entry name" value="Cation_efflux"/>
</dbReference>
<comment type="subcellular location">
    <subcellularLocation>
        <location evidence="1">Membrane</location>
        <topology evidence="1">Multi-pass membrane protein</topology>
    </subcellularLocation>
</comment>
<keyword evidence="4 6" id="KW-1133">Transmembrane helix</keyword>
<keyword evidence="2" id="KW-0813">Transport</keyword>
<dbReference type="GO" id="GO:0030003">
    <property type="term" value="P:intracellular monoatomic cation homeostasis"/>
    <property type="evidence" value="ECO:0007669"/>
    <property type="project" value="UniProtKB-ARBA"/>
</dbReference>
<dbReference type="GO" id="GO:0098771">
    <property type="term" value="P:inorganic ion homeostasis"/>
    <property type="evidence" value="ECO:0007669"/>
    <property type="project" value="UniProtKB-ARBA"/>
</dbReference>
<evidence type="ECO:0000259" key="7">
    <source>
        <dbReference type="Pfam" id="PF01545"/>
    </source>
</evidence>
<gene>
    <name evidence="9" type="ORF">PLEOSDRAFT_1056583</name>
</gene>
<evidence type="ECO:0000256" key="5">
    <source>
        <dbReference type="ARBA" id="ARBA00023136"/>
    </source>
</evidence>
<evidence type="ECO:0000313" key="10">
    <source>
        <dbReference type="Proteomes" id="UP000027073"/>
    </source>
</evidence>
<dbReference type="InterPro" id="IPR058533">
    <property type="entry name" value="Cation_efflux_TM"/>
</dbReference>
<dbReference type="PANTHER" id="PTHR43840">
    <property type="entry name" value="MITOCHONDRIAL METAL TRANSPORTER 1-RELATED"/>
    <property type="match status" value="1"/>
</dbReference>
<evidence type="ECO:0000256" key="6">
    <source>
        <dbReference type="SAM" id="Phobius"/>
    </source>
</evidence>
<protein>
    <submittedName>
        <fullName evidence="9">Uncharacterized protein</fullName>
    </submittedName>
</protein>
<dbReference type="SUPFAM" id="SSF161111">
    <property type="entry name" value="Cation efflux protein transmembrane domain-like"/>
    <property type="match status" value="1"/>
</dbReference>
<keyword evidence="5 6" id="KW-0472">Membrane</keyword>
<feature type="transmembrane region" description="Helical" evidence="6">
    <location>
        <begin position="182"/>
        <end position="206"/>
    </location>
</feature>
<dbReference type="OrthoDB" id="435980at2759"/>
<dbReference type="STRING" id="1137138.A0A067NWR8"/>
<evidence type="ECO:0000313" key="9">
    <source>
        <dbReference type="EMBL" id="KDQ28076.1"/>
    </source>
</evidence>
<evidence type="ECO:0000256" key="4">
    <source>
        <dbReference type="ARBA" id="ARBA00022989"/>
    </source>
</evidence>
<dbReference type="AlphaFoldDB" id="A0A067NWR8"/>
<reference evidence="10" key="1">
    <citation type="journal article" date="2014" name="Proc. Natl. Acad. Sci. U.S.A.">
        <title>Extensive sampling of basidiomycete genomes demonstrates inadequacy of the white-rot/brown-rot paradigm for wood decay fungi.</title>
        <authorList>
            <person name="Riley R."/>
            <person name="Salamov A.A."/>
            <person name="Brown D.W."/>
            <person name="Nagy L.G."/>
            <person name="Floudas D."/>
            <person name="Held B.W."/>
            <person name="Levasseur A."/>
            <person name="Lombard V."/>
            <person name="Morin E."/>
            <person name="Otillar R."/>
            <person name="Lindquist E.A."/>
            <person name="Sun H."/>
            <person name="LaButti K.M."/>
            <person name="Schmutz J."/>
            <person name="Jabbour D."/>
            <person name="Luo H."/>
            <person name="Baker S.E."/>
            <person name="Pisabarro A.G."/>
            <person name="Walton J.D."/>
            <person name="Blanchette R.A."/>
            <person name="Henrissat B."/>
            <person name="Martin F."/>
            <person name="Cullen D."/>
            <person name="Hibbett D.S."/>
            <person name="Grigoriev I.V."/>
        </authorList>
    </citation>
    <scope>NUCLEOTIDE SEQUENCE [LARGE SCALE GENOMIC DNA]</scope>
    <source>
        <strain evidence="10">PC15</strain>
    </source>
</reference>
<dbReference type="SUPFAM" id="SSF160240">
    <property type="entry name" value="Cation efflux protein cytoplasmic domain-like"/>
    <property type="match status" value="1"/>
</dbReference>
<dbReference type="InParanoid" id="A0A067NWR8"/>
<dbReference type="InterPro" id="IPR027469">
    <property type="entry name" value="Cation_efflux_TMD_sf"/>
</dbReference>
<dbReference type="GO" id="GO:0016020">
    <property type="term" value="C:membrane"/>
    <property type="evidence" value="ECO:0007669"/>
    <property type="project" value="UniProtKB-SubCell"/>
</dbReference>
<dbReference type="HOGENOM" id="CLU_013430_12_0_1"/>
<dbReference type="FunCoup" id="A0A067NWR8">
    <property type="interactions" value="44"/>
</dbReference>
<evidence type="ECO:0000259" key="8">
    <source>
        <dbReference type="Pfam" id="PF16916"/>
    </source>
</evidence>
<dbReference type="Pfam" id="PF16916">
    <property type="entry name" value="ZT_dimer"/>
    <property type="match status" value="1"/>
</dbReference>
<dbReference type="GO" id="GO:0008324">
    <property type="term" value="F:monoatomic cation transmembrane transporter activity"/>
    <property type="evidence" value="ECO:0007669"/>
    <property type="project" value="InterPro"/>
</dbReference>
<organism evidence="9 10">
    <name type="scientific">Pleurotus ostreatus (strain PC15)</name>
    <name type="common">Oyster mushroom</name>
    <dbReference type="NCBI Taxonomy" id="1137138"/>
    <lineage>
        <taxon>Eukaryota</taxon>
        <taxon>Fungi</taxon>
        <taxon>Dikarya</taxon>
        <taxon>Basidiomycota</taxon>
        <taxon>Agaricomycotina</taxon>
        <taxon>Agaricomycetes</taxon>
        <taxon>Agaricomycetidae</taxon>
        <taxon>Agaricales</taxon>
        <taxon>Pleurotineae</taxon>
        <taxon>Pleurotaceae</taxon>
        <taxon>Pleurotus</taxon>
    </lineage>
</organism>
<dbReference type="EMBL" id="KL198008">
    <property type="protein sequence ID" value="KDQ28076.1"/>
    <property type="molecule type" value="Genomic_DNA"/>
</dbReference>
<dbReference type="PANTHER" id="PTHR43840:SF15">
    <property type="entry name" value="MITOCHONDRIAL METAL TRANSPORTER 1-RELATED"/>
    <property type="match status" value="1"/>
</dbReference>
<proteinExistence type="predicted"/>
<dbReference type="VEuPathDB" id="FungiDB:PLEOSDRAFT_1056583"/>
<dbReference type="InterPro" id="IPR027470">
    <property type="entry name" value="Cation_efflux_CTD"/>
</dbReference>
<keyword evidence="3 6" id="KW-0812">Transmembrane</keyword>
<feature type="transmembrane region" description="Helical" evidence="6">
    <location>
        <begin position="158"/>
        <end position="176"/>
    </location>
</feature>
<name>A0A067NWR8_PLEO1</name>
<dbReference type="Proteomes" id="UP000027073">
    <property type="component" value="Unassembled WGS sequence"/>
</dbReference>
<sequence length="305" mass="32659">MHSASLLADAGHSLSDLLGDFVTLFCWRLSRKPPSERYPYGFAKFETLGTTTVSLLLIGGALGIGVHSYHLLIVALSEAASHTASGSVQTILQQVASVAPHIPTVGHAHVHTVDPNAAWFAAVSVLAKEWLYRITKKVADEERSPVLQANAIHHRSDAYSSVVALVAILGSWLIPALPLDPIGGLIVAIVILRQGLGLLGGAWGDLTDASVSSRTRQSLLKTLDPLISTNNSTTSDPLLLAIRQIRARRSGSLMFVDLKVDVPGGLTVYESSSLEAKISQTLMKARREIAEVNVQFRPIDVKAQA</sequence>
<feature type="domain" description="Cation efflux protein cytoplasmic" evidence="8">
    <location>
        <begin position="241"/>
        <end position="298"/>
    </location>
</feature>
<evidence type="ECO:0000256" key="3">
    <source>
        <dbReference type="ARBA" id="ARBA00022692"/>
    </source>
</evidence>